<name>A0A0T7GHB2_NEOGA</name>
<accession>A0A0T7GHB2</accession>
<dbReference type="AlphaFoldDB" id="A0A0T7GHB2"/>
<sequence>MWNMRRCVEPLPLVGRGWGGASLRLKTPAGHPP</sequence>
<dbReference type="Proteomes" id="UP000039660">
    <property type="component" value="Unassembled WGS sequence"/>
</dbReference>
<protein>
    <submittedName>
        <fullName evidence="1">Uncharacterized protein</fullName>
    </submittedName>
</protein>
<reference evidence="1 2" key="1">
    <citation type="submission" date="2014-08" db="EMBL/GenBank/DDBJ databases">
        <authorList>
            <person name="Chen Y.-H."/>
        </authorList>
    </citation>
    <scope>NUCLEOTIDE SEQUENCE [LARGE SCALE GENOMIC DNA]</scope>
</reference>
<organism evidence="1 2">
    <name type="scientific">Neorhizobium galegae bv. officinalis</name>
    <dbReference type="NCBI Taxonomy" id="323656"/>
    <lineage>
        <taxon>Bacteria</taxon>
        <taxon>Pseudomonadati</taxon>
        <taxon>Pseudomonadota</taxon>
        <taxon>Alphaproteobacteria</taxon>
        <taxon>Hyphomicrobiales</taxon>
        <taxon>Rhizobiaceae</taxon>
        <taxon>Rhizobium/Agrobacterium group</taxon>
        <taxon>Neorhizobium</taxon>
    </lineage>
</organism>
<feature type="non-terminal residue" evidence="1">
    <location>
        <position position="33"/>
    </location>
</feature>
<dbReference type="EMBL" id="CCRK01000003">
    <property type="protein sequence ID" value="CDZ46588.1"/>
    <property type="molecule type" value="Genomic_DNA"/>
</dbReference>
<evidence type="ECO:0000313" key="2">
    <source>
        <dbReference type="Proteomes" id="UP000039660"/>
    </source>
</evidence>
<proteinExistence type="predicted"/>
<gene>
    <name evidence="1" type="ORF">NGAL_HAMBI1189_14680</name>
</gene>
<evidence type="ECO:0000313" key="1">
    <source>
        <dbReference type="EMBL" id="CDZ46588.1"/>
    </source>
</evidence>